<name>A0AB34PP08_CANAX</name>
<dbReference type="Proteomes" id="UP000030161">
    <property type="component" value="Unassembled WGS sequence"/>
</dbReference>
<feature type="compositionally biased region" description="Polar residues" evidence="2">
    <location>
        <begin position="77"/>
        <end position="96"/>
    </location>
</feature>
<feature type="compositionally biased region" description="Acidic residues" evidence="2">
    <location>
        <begin position="58"/>
        <end position="70"/>
    </location>
</feature>
<feature type="coiled-coil region" evidence="1">
    <location>
        <begin position="958"/>
        <end position="994"/>
    </location>
</feature>
<evidence type="ECO:0000256" key="2">
    <source>
        <dbReference type="SAM" id="MobiDB-lite"/>
    </source>
</evidence>
<feature type="compositionally biased region" description="Polar residues" evidence="2">
    <location>
        <begin position="198"/>
        <end position="229"/>
    </location>
</feature>
<feature type="compositionally biased region" description="Low complexity" evidence="2">
    <location>
        <begin position="141"/>
        <end position="173"/>
    </location>
</feature>
<accession>A0AB34PP08</accession>
<feature type="compositionally biased region" description="Low complexity" evidence="2">
    <location>
        <begin position="718"/>
        <end position="730"/>
    </location>
</feature>
<feature type="region of interest" description="Disordered" evidence="2">
    <location>
        <begin position="139"/>
        <end position="229"/>
    </location>
</feature>
<evidence type="ECO:0008006" key="5">
    <source>
        <dbReference type="Google" id="ProtNLM"/>
    </source>
</evidence>
<feature type="compositionally biased region" description="Low complexity" evidence="2">
    <location>
        <begin position="738"/>
        <end position="771"/>
    </location>
</feature>
<comment type="caution">
    <text evidence="3">The sequence shown here is derived from an EMBL/GenBank/DDBJ whole genome shotgun (WGS) entry which is preliminary data.</text>
</comment>
<dbReference type="EMBL" id="AJIX01000040">
    <property type="protein sequence ID" value="KGR05114.1"/>
    <property type="molecule type" value="Genomic_DNA"/>
</dbReference>
<feature type="coiled-coil region" evidence="1">
    <location>
        <begin position="454"/>
        <end position="495"/>
    </location>
</feature>
<feature type="compositionally biased region" description="Polar residues" evidence="2">
    <location>
        <begin position="1"/>
        <end position="33"/>
    </location>
</feature>
<protein>
    <recommendedName>
        <fullName evidence="5">Mto2p-binding domain-containing protein</fullName>
    </recommendedName>
</protein>
<feature type="region of interest" description="Disordered" evidence="2">
    <location>
        <begin position="709"/>
        <end position="771"/>
    </location>
</feature>
<feature type="compositionally biased region" description="Polar residues" evidence="2">
    <location>
        <begin position="174"/>
        <end position="183"/>
    </location>
</feature>
<feature type="region of interest" description="Disordered" evidence="2">
    <location>
        <begin position="912"/>
        <end position="949"/>
    </location>
</feature>
<feature type="compositionally biased region" description="Polar residues" evidence="2">
    <location>
        <begin position="106"/>
        <end position="116"/>
    </location>
</feature>
<evidence type="ECO:0000256" key="1">
    <source>
        <dbReference type="SAM" id="Coils"/>
    </source>
</evidence>
<proteinExistence type="predicted"/>
<feature type="coiled-coil region" evidence="1">
    <location>
        <begin position="301"/>
        <end position="349"/>
    </location>
</feature>
<feature type="compositionally biased region" description="Low complexity" evidence="2">
    <location>
        <begin position="915"/>
        <end position="926"/>
    </location>
</feature>
<feature type="region of interest" description="Disordered" evidence="2">
    <location>
        <begin position="1"/>
        <end position="116"/>
    </location>
</feature>
<gene>
    <name evidence="3" type="ORF">MG3_05109</name>
</gene>
<reference evidence="3 4" key="1">
    <citation type="submission" date="2013-12" db="EMBL/GenBank/DDBJ databases">
        <title>The Genome Sequence of Candida albicans P78048.</title>
        <authorList>
            <consortium name="The Broad Institute Genome Sequencing Platform"/>
            <consortium name="The Broad Institute Genome Sequencing Center for Infectious Disease"/>
            <person name="Cuomo C."/>
            <person name="Bennett R."/>
            <person name="Hirakawa M."/>
            <person name="Noverr M."/>
            <person name="Mitchell A."/>
            <person name="Young S.K."/>
            <person name="Zeng Q."/>
            <person name="Gargeya S."/>
            <person name="Fitzgerald M."/>
            <person name="Abouelleil A."/>
            <person name="Alvarado L."/>
            <person name="Berlin A.M."/>
            <person name="Chapman S.B."/>
            <person name="Dewar J."/>
            <person name="Goldberg J."/>
            <person name="Griggs A."/>
            <person name="Gujja S."/>
            <person name="Hansen M."/>
            <person name="Howarth C."/>
            <person name="Imamovic A."/>
            <person name="Larimer J."/>
            <person name="McCowan C."/>
            <person name="Murphy C."/>
            <person name="Pearson M."/>
            <person name="Priest M."/>
            <person name="Roberts A."/>
            <person name="Saif S."/>
            <person name="Shea T."/>
            <person name="Sykes S."/>
            <person name="Wortman J."/>
            <person name="Nusbaum C."/>
            <person name="Birren B."/>
        </authorList>
    </citation>
    <scope>NUCLEOTIDE SEQUENCE [LARGE SCALE GENOMIC DNA]</scope>
    <source>
        <strain evidence="3 4">P78048</strain>
    </source>
</reference>
<dbReference type="AlphaFoldDB" id="A0AB34PP08"/>
<sequence length="1006" mass="115931">MSNLSINESNDNSNVSILSNKSGAQSSTNSSPNLIVFKQPEDLSIQLQQQQQQGTQEDTPEEEEEEEEMEQITQLEVQQENQPDTLSSSPFISRPNSPLDDIIRPQGTSSPSLTIRDSYSSQVDINISNLHKSLNEMRLSTDPVDNNNNNNKVNKNNPTNSDISNDDIITIDNLTPSRIQPKNISPWRQFRPTLRGSPESTPRSLFQNKPNLKFNNGLSPTNGSRDMVTNNIATTTKSREEELNKRIVNYKIQLKLMKNFLQELIDRNNLDPHEFHTLLRRNNNNIMNNENNPLSTSLSQTSTLEIQHQNLQIELDEALELNKQLYNKIETANKEISDKDLQISNYESRINLINYSVDELIYILINEYDKNNYSHGGSNTTSPGKETLQQSISAPLEVKLNVLKLELMTRLDQSHQYNNKPHDLFTPPYTSSEYGVSTNNVANKNDLEGYIHIIEDLIKTVDELELTCENYKANKNELQNQLVEQINESIRIKNNFQIMSNKFNQLRQSLSEKENDKNLDEFSKNNHQQQQQQQQIQQLEQKLIEYEKCITILQDELDQYKQPSDTTNTTNNNNNNNNNNNRSSYSSYNNHRNSSLNELNLVNDYLQLQTSYSRINDELNQVNNDYKLLNSSTSEKINNLTSKLQEKSIELRNQMGLNNKLQTELNLSLDKQRKYNTERIQMSYTVDSLRKDNEALQLKVNKLTDLMTIDRTRAESNSQSTATSTSTPTPQTAPTPAPSALATVARTASTTSSSTTTVNTNTKTTNENNNSSANIELGVKKISILEYQYKDLLLYDTNQFKRLIESYNKIADDKSLYDPKMKYEKLLNHITDINNSNGMGKNIDIIENITYIRDKHKSIFEYFIRATDILINDHIKLLLKENDDSIKVKYTKLNDKLNKLIKENESLKSELEFMNQQQQQQNQNQNTNVDGDDYGNTSTNNDPLSKLRMNDLRNKWKAERERRILEDQEAKKRFKELELEIQRLNEVIGNNNNNNNNNKQTTNDNN</sequence>
<evidence type="ECO:0000313" key="3">
    <source>
        <dbReference type="EMBL" id="KGR05114.1"/>
    </source>
</evidence>
<feature type="region of interest" description="Disordered" evidence="2">
    <location>
        <begin position="561"/>
        <end position="592"/>
    </location>
</feature>
<keyword evidence="1" id="KW-0175">Coiled coil</keyword>
<feature type="coiled-coil region" evidence="1">
    <location>
        <begin position="519"/>
        <end position="556"/>
    </location>
</feature>
<organism evidence="3 4">
    <name type="scientific">Candida albicans P78048</name>
    <dbReference type="NCBI Taxonomy" id="1094989"/>
    <lineage>
        <taxon>Eukaryota</taxon>
        <taxon>Fungi</taxon>
        <taxon>Dikarya</taxon>
        <taxon>Ascomycota</taxon>
        <taxon>Saccharomycotina</taxon>
        <taxon>Pichiomycetes</taxon>
        <taxon>Debaryomycetaceae</taxon>
        <taxon>Candida/Lodderomyces clade</taxon>
        <taxon>Candida</taxon>
    </lineage>
</organism>
<feature type="compositionally biased region" description="Low complexity" evidence="2">
    <location>
        <begin position="42"/>
        <end position="57"/>
    </location>
</feature>
<feature type="compositionally biased region" description="Low complexity" evidence="2">
    <location>
        <begin position="566"/>
        <end position="592"/>
    </location>
</feature>
<evidence type="ECO:0000313" key="4">
    <source>
        <dbReference type="Proteomes" id="UP000030161"/>
    </source>
</evidence>